<evidence type="ECO:0000256" key="1">
    <source>
        <dbReference type="ARBA" id="ARBA00022553"/>
    </source>
</evidence>
<evidence type="ECO:0000313" key="4">
    <source>
        <dbReference type="EMBL" id="AUN96606.1"/>
    </source>
</evidence>
<feature type="domain" description="Response regulatory" evidence="3">
    <location>
        <begin position="11"/>
        <end position="128"/>
    </location>
</feature>
<feature type="modified residue" description="4-aspartylphosphate" evidence="2">
    <location>
        <position position="60"/>
    </location>
</feature>
<dbReference type="InterPro" id="IPR011006">
    <property type="entry name" value="CheY-like_superfamily"/>
</dbReference>
<keyword evidence="5" id="KW-1185">Reference proteome</keyword>
<gene>
    <name evidence="4" type="ORF">C0V70_00490</name>
</gene>
<dbReference type="EMBL" id="CP025704">
    <property type="protein sequence ID" value="AUN96606.1"/>
    <property type="molecule type" value="Genomic_DNA"/>
</dbReference>
<dbReference type="Pfam" id="PF00072">
    <property type="entry name" value="Response_reg"/>
    <property type="match status" value="1"/>
</dbReference>
<dbReference type="KEGG" id="bsto:C0V70_00490"/>
<dbReference type="PROSITE" id="PS50110">
    <property type="entry name" value="RESPONSE_REGULATORY"/>
    <property type="match status" value="1"/>
</dbReference>
<dbReference type="Proteomes" id="UP000235584">
    <property type="component" value="Chromosome"/>
</dbReference>
<keyword evidence="1 2" id="KW-0597">Phosphoprotein</keyword>
<dbReference type="AlphaFoldDB" id="A0A2K9NM68"/>
<dbReference type="PANTHER" id="PTHR44591:SF3">
    <property type="entry name" value="RESPONSE REGULATORY DOMAIN-CONTAINING PROTEIN"/>
    <property type="match status" value="1"/>
</dbReference>
<dbReference type="Gene3D" id="3.40.50.2300">
    <property type="match status" value="1"/>
</dbReference>
<dbReference type="SUPFAM" id="SSF52172">
    <property type="entry name" value="CheY-like"/>
    <property type="match status" value="1"/>
</dbReference>
<dbReference type="PANTHER" id="PTHR44591">
    <property type="entry name" value="STRESS RESPONSE REGULATOR PROTEIN 1"/>
    <property type="match status" value="1"/>
</dbReference>
<name>A0A2K9NM68_BACTC</name>
<proteinExistence type="predicted"/>
<dbReference type="OrthoDB" id="5296509at2"/>
<evidence type="ECO:0000259" key="3">
    <source>
        <dbReference type="PROSITE" id="PS50110"/>
    </source>
</evidence>
<accession>A0A2K9NM68</accession>
<sequence>MVSPRSYILKRILLIEDEPLIQKSLKKLLEKRGAEVTVESRGRDAIGLILNQQFDRIICDLMLQDISGFDVIEEAKGRYTMSEISKLFIIITAYSSPHVIEKATQYGCMLLSKPFENIDEALNIFMSSGGTGGPS</sequence>
<protein>
    <recommendedName>
        <fullName evidence="3">Response regulatory domain-containing protein</fullName>
    </recommendedName>
</protein>
<dbReference type="CDD" id="cd00156">
    <property type="entry name" value="REC"/>
    <property type="match status" value="1"/>
</dbReference>
<organism evidence="4 5">
    <name type="scientific">Bacteriovorax stolpii</name>
    <name type="common">Bdellovibrio stolpii</name>
    <dbReference type="NCBI Taxonomy" id="960"/>
    <lineage>
        <taxon>Bacteria</taxon>
        <taxon>Pseudomonadati</taxon>
        <taxon>Bdellovibrionota</taxon>
        <taxon>Bacteriovoracia</taxon>
        <taxon>Bacteriovoracales</taxon>
        <taxon>Bacteriovoracaceae</taxon>
        <taxon>Bacteriovorax</taxon>
    </lineage>
</organism>
<evidence type="ECO:0000313" key="5">
    <source>
        <dbReference type="Proteomes" id="UP000235584"/>
    </source>
</evidence>
<dbReference type="InterPro" id="IPR001789">
    <property type="entry name" value="Sig_transdc_resp-reg_receiver"/>
</dbReference>
<reference evidence="4 5" key="1">
    <citation type="submission" date="2018-01" db="EMBL/GenBank/DDBJ databases">
        <title>Complete genome sequence of Bacteriovorax stolpii DSM12778.</title>
        <authorList>
            <person name="Tang B."/>
            <person name="Chang J."/>
        </authorList>
    </citation>
    <scope>NUCLEOTIDE SEQUENCE [LARGE SCALE GENOMIC DNA]</scope>
    <source>
        <strain evidence="4 5">DSM 12778</strain>
    </source>
</reference>
<dbReference type="InterPro" id="IPR050595">
    <property type="entry name" value="Bact_response_regulator"/>
</dbReference>
<evidence type="ECO:0000256" key="2">
    <source>
        <dbReference type="PROSITE-ProRule" id="PRU00169"/>
    </source>
</evidence>
<dbReference type="SMART" id="SM00448">
    <property type="entry name" value="REC"/>
    <property type="match status" value="1"/>
</dbReference>
<dbReference type="GO" id="GO:0000160">
    <property type="term" value="P:phosphorelay signal transduction system"/>
    <property type="evidence" value="ECO:0007669"/>
    <property type="project" value="InterPro"/>
</dbReference>